<keyword evidence="7" id="KW-0653">Protein transport</keyword>
<dbReference type="GO" id="GO:0015031">
    <property type="term" value="P:protein transport"/>
    <property type="evidence" value="ECO:0007669"/>
    <property type="project" value="UniProtKB-KW"/>
</dbReference>
<dbReference type="PANTHER" id="PTHR13269:SF6">
    <property type="entry name" value="NUCLEOPORIN NDC1"/>
    <property type="match status" value="1"/>
</dbReference>
<evidence type="ECO:0000256" key="1">
    <source>
        <dbReference type="ARBA" id="ARBA00004232"/>
    </source>
</evidence>
<dbReference type="GO" id="GO:0031965">
    <property type="term" value="C:nuclear membrane"/>
    <property type="evidence" value="ECO:0007669"/>
    <property type="project" value="UniProtKB-SubCell"/>
</dbReference>
<dbReference type="OrthoDB" id="67850at2759"/>
<feature type="transmembrane region" description="Helical" evidence="13">
    <location>
        <begin position="12"/>
        <end position="37"/>
    </location>
</feature>
<comment type="caution">
    <text evidence="14">The sequence shown here is derived from an EMBL/GenBank/DDBJ whole genome shotgun (WGS) entry which is preliminary data.</text>
</comment>
<evidence type="ECO:0000256" key="10">
    <source>
        <dbReference type="ARBA" id="ARBA00023132"/>
    </source>
</evidence>
<feature type="transmembrane region" description="Helical" evidence="13">
    <location>
        <begin position="252"/>
        <end position="274"/>
    </location>
</feature>
<evidence type="ECO:0000256" key="8">
    <source>
        <dbReference type="ARBA" id="ARBA00022989"/>
    </source>
</evidence>
<dbReference type="EMBL" id="JAIZAY010000006">
    <property type="protein sequence ID" value="KAJ8039982.1"/>
    <property type="molecule type" value="Genomic_DNA"/>
</dbReference>
<keyword evidence="6" id="KW-0509">mRNA transport</keyword>
<organism evidence="14 15">
    <name type="scientific">Holothuria leucospilota</name>
    <name type="common">Black long sea cucumber</name>
    <name type="synonym">Mertensiothuria leucospilota</name>
    <dbReference type="NCBI Taxonomy" id="206669"/>
    <lineage>
        <taxon>Eukaryota</taxon>
        <taxon>Metazoa</taxon>
        <taxon>Echinodermata</taxon>
        <taxon>Eleutherozoa</taxon>
        <taxon>Echinozoa</taxon>
        <taxon>Holothuroidea</taxon>
        <taxon>Aspidochirotacea</taxon>
        <taxon>Aspidochirotida</taxon>
        <taxon>Holothuriidae</taxon>
        <taxon>Holothuria</taxon>
    </lineage>
</organism>
<keyword evidence="15" id="KW-1185">Reference proteome</keyword>
<keyword evidence="5 13" id="KW-0812">Transmembrane</keyword>
<keyword evidence="11 13" id="KW-0472">Membrane</keyword>
<evidence type="ECO:0000256" key="3">
    <source>
        <dbReference type="ARBA" id="ARBA00005760"/>
    </source>
</evidence>
<dbReference type="AlphaFoldDB" id="A0A9Q1C7W1"/>
<feature type="transmembrane region" description="Helical" evidence="13">
    <location>
        <begin position="57"/>
        <end position="86"/>
    </location>
</feature>
<evidence type="ECO:0000256" key="11">
    <source>
        <dbReference type="ARBA" id="ARBA00023136"/>
    </source>
</evidence>
<evidence type="ECO:0000256" key="12">
    <source>
        <dbReference type="ARBA" id="ARBA00023242"/>
    </source>
</evidence>
<proteinExistence type="inferred from homology"/>
<dbReference type="PANTHER" id="PTHR13269">
    <property type="entry name" value="NUCLEOPORIN NDC1"/>
    <property type="match status" value="1"/>
</dbReference>
<comment type="subcellular location">
    <subcellularLocation>
        <location evidence="1">Nucleus membrane</location>
        <topology evidence="1">Multi-pass membrane protein</topology>
    </subcellularLocation>
    <subcellularLocation>
        <location evidence="2">Nucleus</location>
        <location evidence="2">Nuclear pore complex</location>
    </subcellularLocation>
</comment>
<evidence type="ECO:0000256" key="13">
    <source>
        <dbReference type="SAM" id="Phobius"/>
    </source>
</evidence>
<gene>
    <name evidence="14" type="ORF">HOLleu_14152</name>
</gene>
<keyword evidence="10" id="KW-0906">Nuclear pore complex</keyword>
<accession>A0A9Q1C7W1</accession>
<keyword evidence="12" id="KW-0539">Nucleus</keyword>
<feature type="transmembrane region" description="Helical" evidence="13">
    <location>
        <begin position="194"/>
        <end position="220"/>
    </location>
</feature>
<name>A0A9Q1C7W1_HOLLE</name>
<evidence type="ECO:0000256" key="5">
    <source>
        <dbReference type="ARBA" id="ARBA00022692"/>
    </source>
</evidence>
<evidence type="ECO:0000313" key="14">
    <source>
        <dbReference type="EMBL" id="KAJ8039982.1"/>
    </source>
</evidence>
<dbReference type="Pfam" id="PF09531">
    <property type="entry name" value="Ndc1_Nup"/>
    <property type="match status" value="1"/>
</dbReference>
<evidence type="ECO:0000256" key="7">
    <source>
        <dbReference type="ARBA" id="ARBA00022927"/>
    </source>
</evidence>
<dbReference type="Proteomes" id="UP001152320">
    <property type="component" value="Chromosome 6"/>
</dbReference>
<comment type="similarity">
    <text evidence="3">Belongs to the NDC1 family.</text>
</comment>
<evidence type="ECO:0000256" key="2">
    <source>
        <dbReference type="ARBA" id="ARBA00004567"/>
    </source>
</evidence>
<evidence type="ECO:0000256" key="6">
    <source>
        <dbReference type="ARBA" id="ARBA00022816"/>
    </source>
</evidence>
<dbReference type="GO" id="GO:0051028">
    <property type="term" value="P:mRNA transport"/>
    <property type="evidence" value="ECO:0007669"/>
    <property type="project" value="UniProtKB-KW"/>
</dbReference>
<sequence>MFGKSHWFLREVYYWRLGASLAWSMLLLPVQISLYLFLTNFSILSPYQWITGWLFQIFSASSVGLTLLIGCCSFWSAFWIVYFFTVSPVVHKDRLSVILDVSKPSRLLHTAWCALSGGFTMWCLGGFLGDRYSSLVVLCDDSRSKLCLSEHHLMMVLFGVYLGIVHSISHFLYGCNVLSFPVIKQLKFFLVKSYFLPSFFQAISASLKQLFYFYLLYFIFGTLPRGWLQSNLALDHSISLLDSVYNMLDFRLFWYLWLSGALLHHLWHFAIFLFKIFNSEVYEFPMEAPILEQEELCLHQVLSTNVPFVKYQAFHDLHNLAEHSKKRRKWIYSLSQPGGHPHRWNRVYSQCVELIDSLTNQLLAYHDELASGKSLQRQFPSVGQKANQSSNVLTNSVDHPAVYQTALNGSHDYSQTYSRPIWTEGYQSIENLGVDSPYSSAHECYQPHSTQLRRRPIHSDDSVRTDQPPVYRRETRLQRLKQLRLVAYLLEPLPDAASRALFTDCQLHIWALEALSALVICSYSEDTFGVVQQTIPTILLSMLALNNALDKHFKLLSNIKEHGQLKDILSLKSSTSVAQLRVDLRGSLKTSLHGIIATFGHNLHNIHLSPEYKKQLTQLMEYKE</sequence>
<dbReference type="InterPro" id="IPR019049">
    <property type="entry name" value="Nucleoporin_prot_Ndc1/Nup"/>
</dbReference>
<feature type="transmembrane region" description="Helical" evidence="13">
    <location>
        <begin position="153"/>
        <end position="173"/>
    </location>
</feature>
<feature type="transmembrane region" description="Helical" evidence="13">
    <location>
        <begin position="107"/>
        <end position="128"/>
    </location>
</feature>
<evidence type="ECO:0000313" key="15">
    <source>
        <dbReference type="Proteomes" id="UP001152320"/>
    </source>
</evidence>
<dbReference type="GO" id="GO:0070762">
    <property type="term" value="C:nuclear pore transmembrane ring"/>
    <property type="evidence" value="ECO:0007669"/>
    <property type="project" value="TreeGrafter"/>
</dbReference>
<reference evidence="14" key="1">
    <citation type="submission" date="2021-10" db="EMBL/GenBank/DDBJ databases">
        <title>Tropical sea cucumber genome reveals ecological adaptation and Cuvierian tubules defense mechanism.</title>
        <authorList>
            <person name="Chen T."/>
        </authorList>
    </citation>
    <scope>NUCLEOTIDE SEQUENCE</scope>
    <source>
        <strain evidence="14">Nanhai2018</strain>
        <tissue evidence="14">Muscle</tissue>
    </source>
</reference>
<evidence type="ECO:0000256" key="9">
    <source>
        <dbReference type="ARBA" id="ARBA00023010"/>
    </source>
</evidence>
<protein>
    <submittedName>
        <fullName evidence="14">Nucleoporin NDC1</fullName>
    </submittedName>
</protein>
<keyword evidence="9" id="KW-0811">Translocation</keyword>
<evidence type="ECO:0000256" key="4">
    <source>
        <dbReference type="ARBA" id="ARBA00022448"/>
    </source>
</evidence>
<dbReference type="GO" id="GO:0030674">
    <property type="term" value="F:protein-macromolecule adaptor activity"/>
    <property type="evidence" value="ECO:0007669"/>
    <property type="project" value="TreeGrafter"/>
</dbReference>
<dbReference type="GO" id="GO:0006999">
    <property type="term" value="P:nuclear pore organization"/>
    <property type="evidence" value="ECO:0007669"/>
    <property type="project" value="TreeGrafter"/>
</dbReference>
<keyword evidence="8 13" id="KW-1133">Transmembrane helix</keyword>
<keyword evidence="4" id="KW-0813">Transport</keyword>